<evidence type="ECO:0000256" key="1">
    <source>
        <dbReference type="HAMAP-Rule" id="MF_01542"/>
    </source>
</evidence>
<proteinExistence type="inferred from homology"/>
<reference evidence="2 4" key="1">
    <citation type="submission" date="2017-01" db="EMBL/GenBank/DDBJ databases">
        <authorList>
            <person name="Varghese N."/>
            <person name="Submissions S."/>
        </authorList>
    </citation>
    <scope>NUCLEOTIDE SEQUENCE [LARGE SCALE GENOMIC DNA]</scope>
    <source>
        <strain evidence="2 4">RUG2-6</strain>
    </source>
</reference>
<evidence type="ECO:0000313" key="5">
    <source>
        <dbReference type="Proteomes" id="UP000317770"/>
    </source>
</evidence>
<dbReference type="Pfam" id="PF07293">
    <property type="entry name" value="DUF1450"/>
    <property type="match status" value="1"/>
</dbReference>
<comment type="caution">
    <text evidence="3">The sequence shown here is derived from an EMBL/GenBank/DDBJ whole genome shotgun (WGS) entry which is preliminary data.</text>
</comment>
<name>A0A1N6ZFZ9_9BACI</name>
<sequence length="78" mass="8874">MYPIIEFCVSNLASGAQEALERLERDPNLDIIEYGCLGYCGRCSSNLYALVNGEVVFGDTTDELVDKIYKYIDEFEMF</sequence>
<dbReference type="EMBL" id="VNKI01000003">
    <property type="protein sequence ID" value="TVX81811.1"/>
    <property type="molecule type" value="Genomic_DNA"/>
</dbReference>
<dbReference type="HAMAP" id="MF_01542">
    <property type="entry name" value="UPF0349"/>
    <property type="match status" value="1"/>
</dbReference>
<reference evidence="3 5" key="2">
    <citation type="submission" date="2019-07" db="EMBL/GenBank/DDBJ databases">
        <title>Genome assembly of Bacillus simplex strain GGC-P6A.</title>
        <authorList>
            <person name="Jennings M.E."/>
            <person name="Barton H.A."/>
        </authorList>
    </citation>
    <scope>NUCLEOTIDE SEQUENCE [LARGE SCALE GENOMIC DNA]</scope>
    <source>
        <strain evidence="3 5">GGC-P6A</strain>
    </source>
</reference>
<accession>A0A1N6ZFZ9</accession>
<dbReference type="NCBIfam" id="NF010190">
    <property type="entry name" value="PRK13669.1"/>
    <property type="match status" value="1"/>
</dbReference>
<protein>
    <recommendedName>
        <fullName evidence="1">UPF0349 protein FQP34_07665</fullName>
    </recommendedName>
</protein>
<evidence type="ECO:0000313" key="3">
    <source>
        <dbReference type="EMBL" id="TVX81811.1"/>
    </source>
</evidence>
<dbReference type="RefSeq" id="WP_063234046.1">
    <property type="nucleotide sequence ID" value="NZ_CABIYS010000004.1"/>
</dbReference>
<dbReference type="Proteomes" id="UP000185829">
    <property type="component" value="Unassembled WGS sequence"/>
</dbReference>
<organism evidence="3 5">
    <name type="scientific">Peribacillus simplex</name>
    <dbReference type="NCBI Taxonomy" id="1478"/>
    <lineage>
        <taxon>Bacteria</taxon>
        <taxon>Bacillati</taxon>
        <taxon>Bacillota</taxon>
        <taxon>Bacilli</taxon>
        <taxon>Bacillales</taxon>
        <taxon>Bacillaceae</taxon>
        <taxon>Peribacillus</taxon>
    </lineage>
</organism>
<comment type="similarity">
    <text evidence="1">Belongs to the UPF0349 family.</text>
</comment>
<dbReference type="EMBL" id="FTMX01000003">
    <property type="protein sequence ID" value="SIR25646.1"/>
    <property type="molecule type" value="Genomic_DNA"/>
</dbReference>
<dbReference type="Proteomes" id="UP000317770">
    <property type="component" value="Unassembled WGS sequence"/>
</dbReference>
<dbReference type="InterPro" id="IPR009910">
    <property type="entry name" value="DUF1450"/>
</dbReference>
<gene>
    <name evidence="3" type="ORF">FQP34_07665</name>
    <name evidence="2" type="ORF">SAMN05878482_103137</name>
</gene>
<evidence type="ECO:0000313" key="4">
    <source>
        <dbReference type="Proteomes" id="UP000185829"/>
    </source>
</evidence>
<evidence type="ECO:0000313" key="2">
    <source>
        <dbReference type="EMBL" id="SIR25646.1"/>
    </source>
</evidence>
<dbReference type="AlphaFoldDB" id="A0A1N6ZFZ9"/>
<dbReference type="GeneID" id="56473920"/>
<dbReference type="InterPro" id="IPR022916">
    <property type="entry name" value="UPF0349"/>
</dbReference>